<dbReference type="PANTHER" id="PTHR11365:SF23">
    <property type="entry name" value="HYPOTHETICAL 5-OXOPROLINASE (EUROFUNG)-RELATED"/>
    <property type="match status" value="1"/>
</dbReference>
<dbReference type="InterPro" id="IPR002821">
    <property type="entry name" value="Hydantoinase_A"/>
</dbReference>
<sequence>MSDSRGKKMSSGGWSIGTDVGGTFTDLWLRTSSGKSLVCKSPTTPDVVTGVVDAVRAAADRLDMPVQDMCRQVTRFGHGTTVGLNALLTGRASKVALVTTAGFGDVLEIGRLRRGTAGLRGLELGDYHLRGRTRPLVPRDLVVEVTERVDSRGEVVVPLDERSVRDGIAGLVDRGVEAIGVCLLWATANPRHERAVADLLAELAPDAFISVSHEVAPVVGEYARASTTVANAALGPIAGAYLRELTGRMADLGMTAPIMMTTSAGGVVPAGTAARTPVTTLLSGPASGVVAGQAVGRDLGVSDVLTMDVGGTSFDVGVITGGVPLLRDDVTFGGADMSVPGVDIASIGAGGGSIATVRDGVLSVGPQSAGARPGPVCYRLGGTRPTTTDADLVLGVLDPDRFSSGGIRLDKDAAKIAIAEQIGEPLGLDAVAAARAVRVVFDAAMADLLRSVTIERGHDPREFTLVAGGGSGPSHAWALCRELGLTGFVVPATATAQSAFGAGTSDLRTTAARAVYTRLLPETRPDESTAATLGEALAETRRRALDTMPTTDGTQVDCSVAVRYHGQAHHLDVSVADTPTAEELDAVLHRFEADYERLYGAGAGFREAGFELLSVRAIASLRQESGVATAAQDRFEFVEIRDVVFDDPGRPERTAVYSCEQPARGQAVEGPCLIELPGCVVVVPPDGRASTDELGLIHVEVGNR</sequence>
<dbReference type="InterPro" id="IPR049517">
    <property type="entry name" value="ACX-like_C"/>
</dbReference>
<feature type="domain" description="Acetophenone carboxylase-like C-terminal" evidence="3">
    <location>
        <begin position="528"/>
        <end position="699"/>
    </location>
</feature>
<evidence type="ECO:0000259" key="2">
    <source>
        <dbReference type="Pfam" id="PF05378"/>
    </source>
</evidence>
<evidence type="ECO:0000259" key="1">
    <source>
        <dbReference type="Pfam" id="PF01968"/>
    </source>
</evidence>
<evidence type="ECO:0000259" key="3">
    <source>
        <dbReference type="Pfam" id="PF19278"/>
    </source>
</evidence>
<dbReference type="AlphaFoldDB" id="A0A7G1PDQ9"/>
<dbReference type="GO" id="GO:0005829">
    <property type="term" value="C:cytosol"/>
    <property type="evidence" value="ECO:0007669"/>
    <property type="project" value="TreeGrafter"/>
</dbReference>
<name>A0A7G1PDQ9_9ACTN</name>
<feature type="domain" description="Hydantoinase/oxoprolinase N-terminal" evidence="2">
    <location>
        <begin position="16"/>
        <end position="202"/>
    </location>
</feature>
<dbReference type="RefSeq" id="WP_245702430.1">
    <property type="nucleotide sequence ID" value="NZ_AP023440.1"/>
</dbReference>
<proteinExistence type="predicted"/>
<dbReference type="Pfam" id="PF05378">
    <property type="entry name" value="Hydant_A_N"/>
    <property type="match status" value="1"/>
</dbReference>
<gene>
    <name evidence="4" type="ORF">GCM10017557_80210</name>
</gene>
<protein>
    <submittedName>
        <fullName evidence="4">Methylhydantoinase</fullName>
    </submittedName>
</protein>
<dbReference type="EMBL" id="AP023440">
    <property type="protein sequence ID" value="BCL33162.1"/>
    <property type="molecule type" value="Genomic_DNA"/>
</dbReference>
<dbReference type="InterPro" id="IPR008040">
    <property type="entry name" value="Hydant_A_N"/>
</dbReference>
<evidence type="ECO:0000313" key="5">
    <source>
        <dbReference type="Proteomes" id="UP000516444"/>
    </source>
</evidence>
<dbReference type="PANTHER" id="PTHR11365">
    <property type="entry name" value="5-OXOPROLINASE RELATED"/>
    <property type="match status" value="1"/>
</dbReference>
<organism evidence="4 5">
    <name type="scientific">Streptomyces aurantiacus</name>
    <dbReference type="NCBI Taxonomy" id="47760"/>
    <lineage>
        <taxon>Bacteria</taxon>
        <taxon>Bacillati</taxon>
        <taxon>Actinomycetota</taxon>
        <taxon>Actinomycetes</taxon>
        <taxon>Kitasatosporales</taxon>
        <taxon>Streptomycetaceae</taxon>
        <taxon>Streptomyces</taxon>
        <taxon>Streptomyces aurantiacus group</taxon>
    </lineage>
</organism>
<dbReference type="InterPro" id="IPR045079">
    <property type="entry name" value="Oxoprolinase-like"/>
</dbReference>
<dbReference type="Pfam" id="PF01968">
    <property type="entry name" value="Hydantoinase_A"/>
    <property type="match status" value="1"/>
</dbReference>
<dbReference type="Proteomes" id="UP000516444">
    <property type="component" value="Chromosome"/>
</dbReference>
<dbReference type="GO" id="GO:0006749">
    <property type="term" value="P:glutathione metabolic process"/>
    <property type="evidence" value="ECO:0007669"/>
    <property type="project" value="TreeGrafter"/>
</dbReference>
<evidence type="ECO:0000313" key="4">
    <source>
        <dbReference type="EMBL" id="BCL33162.1"/>
    </source>
</evidence>
<keyword evidence="5" id="KW-1185">Reference proteome</keyword>
<reference evidence="4 5" key="1">
    <citation type="journal article" date="2014" name="Int. J. Syst. Evol. Microbiol.">
        <title>Complete genome sequence of Corynebacterium casei LMG S-19264T (=DSM 44701T), isolated from a smear-ripened cheese.</title>
        <authorList>
            <consortium name="US DOE Joint Genome Institute (JGI-PGF)"/>
            <person name="Walter F."/>
            <person name="Albersmeier A."/>
            <person name="Kalinowski J."/>
            <person name="Ruckert C."/>
        </authorList>
    </citation>
    <scope>NUCLEOTIDE SEQUENCE [LARGE SCALE GENOMIC DNA]</scope>
    <source>
        <strain evidence="4 5">JCM 4677</strain>
    </source>
</reference>
<accession>A0A7G1PDQ9</accession>
<dbReference type="Pfam" id="PF19278">
    <property type="entry name" value="Hydant_A_C"/>
    <property type="match status" value="1"/>
</dbReference>
<dbReference type="GO" id="GO:0017168">
    <property type="term" value="F:5-oxoprolinase (ATP-hydrolyzing) activity"/>
    <property type="evidence" value="ECO:0007669"/>
    <property type="project" value="TreeGrafter"/>
</dbReference>
<feature type="domain" description="Hydantoinase A/oxoprolinase" evidence="1">
    <location>
        <begin position="224"/>
        <end position="509"/>
    </location>
</feature>
<dbReference type="KEGG" id="sgm:GCM10017557_80210"/>